<keyword evidence="14" id="KW-1185">Reference proteome</keyword>
<dbReference type="FunFam" id="3.20.20.70:FF:000154">
    <property type="entry name" value="Probable nitronate monooxygenase"/>
    <property type="match status" value="1"/>
</dbReference>
<comment type="similarity">
    <text evidence="3">Belongs to the nitronate monooxygenase family. NMO class I subfamily.</text>
</comment>
<dbReference type="EMBL" id="SLXV01000011">
    <property type="protein sequence ID" value="TCP69218.1"/>
    <property type="molecule type" value="Genomic_DNA"/>
</dbReference>
<evidence type="ECO:0000313" key="13">
    <source>
        <dbReference type="EMBL" id="TCP69218.1"/>
    </source>
</evidence>
<name>A0A4R2RZV1_9BACL</name>
<dbReference type="Gene3D" id="3.20.20.70">
    <property type="entry name" value="Aldolase class I"/>
    <property type="match status" value="1"/>
</dbReference>
<evidence type="ECO:0000256" key="3">
    <source>
        <dbReference type="ARBA" id="ARBA00009881"/>
    </source>
</evidence>
<evidence type="ECO:0000256" key="7">
    <source>
        <dbReference type="ARBA" id="ARBA00022643"/>
    </source>
</evidence>
<dbReference type="GO" id="GO:0018580">
    <property type="term" value="F:nitronate monooxygenase activity"/>
    <property type="evidence" value="ECO:0007669"/>
    <property type="project" value="InterPro"/>
</dbReference>
<organism evidence="13 14">
    <name type="scientific">Baia soyae</name>
    <dbReference type="NCBI Taxonomy" id="1544746"/>
    <lineage>
        <taxon>Bacteria</taxon>
        <taxon>Bacillati</taxon>
        <taxon>Bacillota</taxon>
        <taxon>Bacilli</taxon>
        <taxon>Bacillales</taxon>
        <taxon>Thermoactinomycetaceae</taxon>
        <taxon>Baia</taxon>
    </lineage>
</organism>
<evidence type="ECO:0000256" key="11">
    <source>
        <dbReference type="ARBA" id="ARBA00031155"/>
    </source>
</evidence>
<keyword evidence="10" id="KW-0503">Monooxygenase</keyword>
<protein>
    <recommendedName>
        <fullName evidence="4">Probable nitronate monooxygenase</fullName>
    </recommendedName>
    <alternativeName>
        <fullName evidence="11">Propionate 3-nitronate monooxygenase</fullName>
    </alternativeName>
</protein>
<keyword evidence="9" id="KW-0560">Oxidoreductase</keyword>
<evidence type="ECO:0000256" key="6">
    <source>
        <dbReference type="ARBA" id="ARBA00022630"/>
    </source>
</evidence>
<evidence type="ECO:0000313" key="14">
    <source>
        <dbReference type="Proteomes" id="UP000294746"/>
    </source>
</evidence>
<sequence>MLQSLSIPIIQAPMAGGASTPLLALAVSRAGGLGFLAGGYKTAEEMRGEILTMYQQTQSPFGINLFVLSNDVVDLKKVNDYREKIQKEADRFGIRLEEPLADDDEWEAKLTVITELRVPVVSFTFGCPSFEVINKLKQNGSYIIVTVTSPEEALIAKESGADALSVQGIEAGGHRGTFLHNHLHSQEEDAPLLVLLGLISKVVDLPLIAAGGIMHGKDIVSALTAGACAAQLGTAFLRCPESGAHPVHKAALTNPHFTSTAITHAFTGRRARGLVNRFMLEYNDTAPYAYPHVHHVTKNLRKAAGQANDPECMSLWAGLGYQSAQELPVEELVHLLMKQVRENESNELNTQLLNP</sequence>
<comment type="cofactor">
    <cofactor evidence="1">
        <name>FMN</name>
        <dbReference type="ChEBI" id="CHEBI:58210"/>
    </cofactor>
</comment>
<dbReference type="OrthoDB" id="9778912at2"/>
<dbReference type="GO" id="GO:0000166">
    <property type="term" value="F:nucleotide binding"/>
    <property type="evidence" value="ECO:0007669"/>
    <property type="project" value="UniProtKB-KW"/>
</dbReference>
<keyword evidence="6" id="KW-0285">Flavoprotein</keyword>
<dbReference type="InterPro" id="IPR004136">
    <property type="entry name" value="NMO"/>
</dbReference>
<proteinExistence type="inferred from homology"/>
<dbReference type="PANTHER" id="PTHR42747">
    <property type="entry name" value="NITRONATE MONOOXYGENASE-RELATED"/>
    <property type="match status" value="1"/>
</dbReference>
<dbReference type="Proteomes" id="UP000294746">
    <property type="component" value="Unassembled WGS sequence"/>
</dbReference>
<evidence type="ECO:0000256" key="9">
    <source>
        <dbReference type="ARBA" id="ARBA00023002"/>
    </source>
</evidence>
<comment type="function">
    <text evidence="2">Nitronate monooxygenase that uses molecular oxygen to catalyze the oxidative denitrification of alkyl nitronates. Acts on propionate 3-nitronate (P3N), the presumed physiological substrate. Probably functions in the detoxification of P3N, a metabolic poison produced by plants and fungi as a defense mechanism.</text>
</comment>
<comment type="caution">
    <text evidence="13">The sequence shown here is derived from an EMBL/GenBank/DDBJ whole genome shotgun (WGS) entry which is preliminary data.</text>
</comment>
<dbReference type="AlphaFoldDB" id="A0A4R2RZV1"/>
<accession>A0A4R2RZV1</accession>
<evidence type="ECO:0000256" key="2">
    <source>
        <dbReference type="ARBA" id="ARBA00003535"/>
    </source>
</evidence>
<evidence type="ECO:0000256" key="8">
    <source>
        <dbReference type="ARBA" id="ARBA00022741"/>
    </source>
</evidence>
<comment type="catalytic activity">
    <reaction evidence="12">
        <text>3 propionate 3-nitronate + 3 O2 + H2O = 3 3-oxopropanoate + 2 nitrate + nitrite + H2O2 + 3 H(+)</text>
        <dbReference type="Rhea" id="RHEA:57332"/>
        <dbReference type="ChEBI" id="CHEBI:15377"/>
        <dbReference type="ChEBI" id="CHEBI:15378"/>
        <dbReference type="ChEBI" id="CHEBI:15379"/>
        <dbReference type="ChEBI" id="CHEBI:16240"/>
        <dbReference type="ChEBI" id="CHEBI:16301"/>
        <dbReference type="ChEBI" id="CHEBI:17632"/>
        <dbReference type="ChEBI" id="CHEBI:33190"/>
        <dbReference type="ChEBI" id="CHEBI:136067"/>
    </reaction>
</comment>
<dbReference type="CDD" id="cd04730">
    <property type="entry name" value="NPD_like"/>
    <property type="match status" value="1"/>
</dbReference>
<evidence type="ECO:0000256" key="5">
    <source>
        <dbReference type="ARBA" id="ARBA00022575"/>
    </source>
</evidence>
<dbReference type="RefSeq" id="WP_131848421.1">
    <property type="nucleotide sequence ID" value="NZ_SLXV01000011.1"/>
</dbReference>
<dbReference type="GO" id="GO:0009636">
    <property type="term" value="P:response to toxic substance"/>
    <property type="evidence" value="ECO:0007669"/>
    <property type="project" value="UniProtKB-KW"/>
</dbReference>
<dbReference type="SUPFAM" id="SSF51412">
    <property type="entry name" value="Inosine monophosphate dehydrogenase (IMPDH)"/>
    <property type="match status" value="1"/>
</dbReference>
<evidence type="ECO:0000256" key="1">
    <source>
        <dbReference type="ARBA" id="ARBA00001917"/>
    </source>
</evidence>
<reference evidence="13 14" key="1">
    <citation type="submission" date="2019-03" db="EMBL/GenBank/DDBJ databases">
        <title>Genomic Encyclopedia of Type Strains, Phase IV (KMG-IV): sequencing the most valuable type-strain genomes for metagenomic binning, comparative biology and taxonomic classification.</title>
        <authorList>
            <person name="Goeker M."/>
        </authorList>
    </citation>
    <scope>NUCLEOTIDE SEQUENCE [LARGE SCALE GENOMIC DNA]</scope>
    <source>
        <strain evidence="13 14">DSM 46831</strain>
    </source>
</reference>
<dbReference type="InterPro" id="IPR013785">
    <property type="entry name" value="Aldolase_TIM"/>
</dbReference>
<evidence type="ECO:0000256" key="10">
    <source>
        <dbReference type="ARBA" id="ARBA00023033"/>
    </source>
</evidence>
<evidence type="ECO:0000256" key="4">
    <source>
        <dbReference type="ARBA" id="ARBA00013457"/>
    </source>
</evidence>
<gene>
    <name evidence="13" type="ORF">EDD57_11114</name>
</gene>
<dbReference type="PANTHER" id="PTHR42747:SF3">
    <property type="entry name" value="NITRONATE MONOOXYGENASE-RELATED"/>
    <property type="match status" value="1"/>
</dbReference>
<evidence type="ECO:0000256" key="12">
    <source>
        <dbReference type="ARBA" id="ARBA00049401"/>
    </source>
</evidence>
<keyword evidence="8" id="KW-0547">Nucleotide-binding</keyword>
<keyword evidence="5" id="KW-0216">Detoxification</keyword>
<dbReference type="Pfam" id="PF03060">
    <property type="entry name" value="NMO"/>
    <property type="match status" value="1"/>
</dbReference>
<keyword evidence="7" id="KW-0288">FMN</keyword>